<accession>A0A931M0E0</accession>
<feature type="binding site" evidence="3">
    <location>
        <position position="107"/>
    </location>
    <ligand>
        <name>a divalent metal cation</name>
        <dbReference type="ChEBI" id="CHEBI:60240"/>
    </ligand>
</feature>
<evidence type="ECO:0008006" key="6">
    <source>
        <dbReference type="Google" id="ProtNLM"/>
    </source>
</evidence>
<reference evidence="4" key="1">
    <citation type="submission" date="2020-07" db="EMBL/GenBank/DDBJ databases">
        <title>Huge and variable diversity of episymbiotic CPR bacteria and DPANN archaea in groundwater ecosystems.</title>
        <authorList>
            <person name="He C.Y."/>
            <person name="Keren R."/>
            <person name="Whittaker M."/>
            <person name="Farag I.F."/>
            <person name="Doudna J."/>
            <person name="Cate J.H.D."/>
            <person name="Banfield J.F."/>
        </authorList>
    </citation>
    <scope>NUCLEOTIDE SEQUENCE</scope>
    <source>
        <strain evidence="4">NC_groundwater_17_Pr7_B-0.1um_64_12</strain>
    </source>
</reference>
<dbReference type="Pfam" id="PF05163">
    <property type="entry name" value="DinB"/>
    <property type="match status" value="1"/>
</dbReference>
<dbReference type="InterPro" id="IPR034660">
    <property type="entry name" value="DinB/YfiT-like"/>
</dbReference>
<comment type="caution">
    <text evidence="4">The sequence shown here is derived from an EMBL/GenBank/DDBJ whole genome shotgun (WGS) entry which is preliminary data.</text>
</comment>
<dbReference type="AlphaFoldDB" id="A0A931M0E0"/>
<feature type="binding site" evidence="3">
    <location>
        <position position="111"/>
    </location>
    <ligand>
        <name>a divalent metal cation</name>
        <dbReference type="ChEBI" id="CHEBI:60240"/>
    </ligand>
</feature>
<dbReference type="Proteomes" id="UP000727962">
    <property type="component" value="Unassembled WGS sequence"/>
</dbReference>
<evidence type="ECO:0000313" key="4">
    <source>
        <dbReference type="EMBL" id="MBI1756611.1"/>
    </source>
</evidence>
<evidence type="ECO:0000313" key="5">
    <source>
        <dbReference type="Proteomes" id="UP000727962"/>
    </source>
</evidence>
<name>A0A931M0E0_FIMGI</name>
<organism evidence="4 5">
    <name type="scientific">Fimbriimonas ginsengisoli</name>
    <dbReference type="NCBI Taxonomy" id="1005039"/>
    <lineage>
        <taxon>Bacteria</taxon>
        <taxon>Bacillati</taxon>
        <taxon>Armatimonadota</taxon>
        <taxon>Fimbriimonadia</taxon>
        <taxon>Fimbriimonadales</taxon>
        <taxon>Fimbriimonadaceae</taxon>
        <taxon>Fimbriimonas</taxon>
    </lineage>
</organism>
<evidence type="ECO:0000256" key="2">
    <source>
        <dbReference type="ARBA" id="ARBA00022723"/>
    </source>
</evidence>
<dbReference type="GO" id="GO:0046872">
    <property type="term" value="F:metal ion binding"/>
    <property type="evidence" value="ECO:0007669"/>
    <property type="project" value="UniProtKB-KW"/>
</dbReference>
<evidence type="ECO:0000256" key="1">
    <source>
        <dbReference type="ARBA" id="ARBA00008635"/>
    </source>
</evidence>
<dbReference type="SUPFAM" id="SSF109854">
    <property type="entry name" value="DinB/YfiT-like putative metalloenzymes"/>
    <property type="match status" value="1"/>
</dbReference>
<sequence length="141" mass="16267">MDVDALIEGFEYDLWANLLWVEPARRSGQEDLFRHILAAQAVWLARCRDVPIGAATEGDLEEIARDQSGAWISYLRAADPGSPIRYRREEKDFVNPIHEIARHVVNHGTYHRGQMRGVCGERGIEFPETDFIRFCREREQG</sequence>
<proteinExistence type="inferred from homology"/>
<keyword evidence="2 3" id="KW-0479">Metal-binding</keyword>
<dbReference type="Gene3D" id="1.20.120.450">
    <property type="entry name" value="dinb family like domain"/>
    <property type="match status" value="1"/>
</dbReference>
<feature type="binding site" evidence="3">
    <location>
        <position position="35"/>
    </location>
    <ligand>
        <name>a divalent metal cation</name>
        <dbReference type="ChEBI" id="CHEBI:60240"/>
    </ligand>
</feature>
<comment type="similarity">
    <text evidence="1">Belongs to the DinB family.</text>
</comment>
<evidence type="ECO:0000256" key="3">
    <source>
        <dbReference type="PIRSR" id="PIRSR607837-1"/>
    </source>
</evidence>
<gene>
    <name evidence="4" type="ORF">HYR64_05835</name>
</gene>
<dbReference type="InterPro" id="IPR007837">
    <property type="entry name" value="DinB"/>
</dbReference>
<protein>
    <recommendedName>
        <fullName evidence="6">Damage-inducible protein DinB</fullName>
    </recommendedName>
</protein>
<dbReference type="EMBL" id="JACOSL010000037">
    <property type="protein sequence ID" value="MBI1756611.1"/>
    <property type="molecule type" value="Genomic_DNA"/>
</dbReference>